<dbReference type="SUPFAM" id="SSF48239">
    <property type="entry name" value="Terpenoid cyclases/Protein prenyltransferases"/>
    <property type="match status" value="1"/>
</dbReference>
<dbReference type="EMBL" id="JAHIBW010000004">
    <property type="protein sequence ID" value="KAG7311408.1"/>
    <property type="molecule type" value="Genomic_DNA"/>
</dbReference>
<proteinExistence type="predicted"/>
<organism evidence="1 2">
    <name type="scientific">Plutella xylostella</name>
    <name type="common">Diamondback moth</name>
    <name type="synonym">Plutella maculipennis</name>
    <dbReference type="NCBI Taxonomy" id="51655"/>
    <lineage>
        <taxon>Eukaryota</taxon>
        <taxon>Metazoa</taxon>
        <taxon>Ecdysozoa</taxon>
        <taxon>Arthropoda</taxon>
        <taxon>Hexapoda</taxon>
        <taxon>Insecta</taxon>
        <taxon>Pterygota</taxon>
        <taxon>Neoptera</taxon>
        <taxon>Endopterygota</taxon>
        <taxon>Lepidoptera</taxon>
        <taxon>Glossata</taxon>
        <taxon>Ditrysia</taxon>
        <taxon>Yponomeutoidea</taxon>
        <taxon>Plutellidae</taxon>
        <taxon>Plutella</taxon>
    </lineage>
</organism>
<evidence type="ECO:0000313" key="1">
    <source>
        <dbReference type="EMBL" id="KAG7311408.1"/>
    </source>
</evidence>
<gene>
    <name evidence="1" type="ORF">JYU34_002450</name>
</gene>
<protein>
    <submittedName>
        <fullName evidence="1">Uncharacterized protein</fullName>
    </submittedName>
</protein>
<dbReference type="InterPro" id="IPR008930">
    <property type="entry name" value="Terpenoid_cyclase/PrenylTrfase"/>
</dbReference>
<dbReference type="Proteomes" id="UP000823941">
    <property type="component" value="Chromosome 4"/>
</dbReference>
<keyword evidence="2" id="KW-1185">Reference proteome</keyword>
<sequence>MLGGASLKAAGDLLAPALHASRAAPPPAADPATAVAPLAIAAVLLDYLQVDYLTLTTEARAQAEMGYQRLMAYRQADGSFAAEISDDAQGDVL</sequence>
<accession>A0ABQ7R276</accession>
<comment type="caution">
    <text evidence="1">The sequence shown here is derived from an EMBL/GenBank/DDBJ whole genome shotgun (WGS) entry which is preliminary data.</text>
</comment>
<name>A0ABQ7R276_PLUXY</name>
<evidence type="ECO:0000313" key="2">
    <source>
        <dbReference type="Proteomes" id="UP000823941"/>
    </source>
</evidence>
<reference evidence="1 2" key="1">
    <citation type="submission" date="2021-06" db="EMBL/GenBank/DDBJ databases">
        <title>A haploid diamondback moth (Plutella xylostella L.) genome assembly resolves 31 chromosomes and identifies a diamide resistance mutation.</title>
        <authorList>
            <person name="Ward C.M."/>
            <person name="Perry K.D."/>
            <person name="Baker G."/>
            <person name="Powis K."/>
            <person name="Heckel D.G."/>
            <person name="Baxter S.W."/>
        </authorList>
    </citation>
    <scope>NUCLEOTIDE SEQUENCE [LARGE SCALE GENOMIC DNA]</scope>
    <source>
        <strain evidence="1 2">LV</strain>
        <tissue evidence="1">Single pupa</tissue>
    </source>
</reference>